<reference evidence="4" key="1">
    <citation type="submission" date="2015-08" db="EMBL/GenBank/DDBJ databases">
        <authorList>
            <person name="Babu N.S."/>
            <person name="Beckwith C.J."/>
            <person name="Beseler K.G."/>
            <person name="Brison A."/>
            <person name="Carone J.V."/>
            <person name="Caskin T.P."/>
            <person name="Diamond M."/>
            <person name="Durham M.E."/>
            <person name="Foxe J.M."/>
            <person name="Go M."/>
            <person name="Henderson B.A."/>
            <person name="Jones I.B."/>
            <person name="McGettigan J.A."/>
            <person name="Micheletti S.J."/>
            <person name="Nasrallah M.E."/>
            <person name="Ortiz D."/>
            <person name="Piller C.R."/>
            <person name="Privatt S.R."/>
            <person name="Schneider S.L."/>
            <person name="Sharp S."/>
            <person name="Smith T.C."/>
            <person name="Stanton J.D."/>
            <person name="Ullery H.E."/>
            <person name="Wilson R.J."/>
            <person name="Serrano M.G."/>
            <person name="Buck G."/>
            <person name="Lee V."/>
            <person name="Wang Y."/>
            <person name="Carvalho R."/>
            <person name="Voegtly L."/>
            <person name="Shi R."/>
            <person name="Duckworth R."/>
            <person name="Johnson A."/>
            <person name="Loviza R."/>
            <person name="Walstead R."/>
            <person name="Shah Z."/>
            <person name="Kiflezghi M."/>
            <person name="Wade K."/>
            <person name="Ball S.L."/>
            <person name="Bradley K.W."/>
            <person name="Asai D.J."/>
            <person name="Bowman C.A."/>
            <person name="Russell D.A."/>
            <person name="Pope W.H."/>
            <person name="Jacobs-Sera D."/>
            <person name="Hendrix R.W."/>
            <person name="Hatfull G.F."/>
        </authorList>
    </citation>
    <scope>NUCLEOTIDE SEQUENCE</scope>
</reference>
<dbReference type="InterPro" id="IPR001245">
    <property type="entry name" value="Ser-Thr/Tyr_kinase_cat_dom"/>
</dbReference>
<keyword evidence="1" id="KW-0812">Transmembrane</keyword>
<evidence type="ECO:0000256" key="1">
    <source>
        <dbReference type="SAM" id="Phobius"/>
    </source>
</evidence>
<dbReference type="PANTHER" id="PTHR44329:SF214">
    <property type="entry name" value="PROTEIN KINASE DOMAIN-CONTAINING PROTEIN"/>
    <property type="match status" value="1"/>
</dbReference>
<keyword evidence="2" id="KW-0732">Signal</keyword>
<dbReference type="Gene3D" id="3.30.200.20">
    <property type="entry name" value="Phosphorylase Kinase, domain 1"/>
    <property type="match status" value="1"/>
</dbReference>
<organism evidence="4">
    <name type="scientific">Auxenochlorella protothecoides</name>
    <name type="common">Green microalga</name>
    <name type="synonym">Chlorella protothecoides</name>
    <dbReference type="NCBI Taxonomy" id="3075"/>
    <lineage>
        <taxon>Eukaryota</taxon>
        <taxon>Viridiplantae</taxon>
        <taxon>Chlorophyta</taxon>
        <taxon>core chlorophytes</taxon>
        <taxon>Trebouxiophyceae</taxon>
        <taxon>Chlorellales</taxon>
        <taxon>Chlorellaceae</taxon>
        <taxon>Auxenochlorella</taxon>
    </lineage>
</organism>
<dbReference type="InterPro" id="IPR011009">
    <property type="entry name" value="Kinase-like_dom_sf"/>
</dbReference>
<dbReference type="Pfam" id="PF07714">
    <property type="entry name" value="PK_Tyr_Ser-Thr"/>
    <property type="match status" value="1"/>
</dbReference>
<dbReference type="InterPro" id="IPR051681">
    <property type="entry name" value="Ser/Thr_Kinases-Pseudokinases"/>
</dbReference>
<keyword evidence="1" id="KW-1133">Transmembrane helix</keyword>
<dbReference type="PROSITE" id="PS50011">
    <property type="entry name" value="PROTEIN_KINASE_DOM"/>
    <property type="match status" value="1"/>
</dbReference>
<dbReference type="SMART" id="SM00220">
    <property type="entry name" value="S_TKc"/>
    <property type="match status" value="1"/>
</dbReference>
<name>A0A1D2AGG4_AUXPR</name>
<dbReference type="GO" id="GO:0004674">
    <property type="term" value="F:protein serine/threonine kinase activity"/>
    <property type="evidence" value="ECO:0007669"/>
    <property type="project" value="TreeGrafter"/>
</dbReference>
<dbReference type="PANTHER" id="PTHR44329">
    <property type="entry name" value="SERINE/THREONINE-PROTEIN KINASE TNNI3K-RELATED"/>
    <property type="match status" value="1"/>
</dbReference>
<feature type="transmembrane region" description="Helical" evidence="1">
    <location>
        <begin position="295"/>
        <end position="319"/>
    </location>
</feature>
<feature type="domain" description="Protein kinase" evidence="3">
    <location>
        <begin position="443"/>
        <end position="723"/>
    </location>
</feature>
<dbReference type="GO" id="GO:0005524">
    <property type="term" value="F:ATP binding"/>
    <property type="evidence" value="ECO:0007669"/>
    <property type="project" value="InterPro"/>
</dbReference>
<dbReference type="InterPro" id="IPR008271">
    <property type="entry name" value="Ser/Thr_kinase_AS"/>
</dbReference>
<evidence type="ECO:0000256" key="2">
    <source>
        <dbReference type="SAM" id="SignalP"/>
    </source>
</evidence>
<feature type="signal peptide" evidence="2">
    <location>
        <begin position="1"/>
        <end position="22"/>
    </location>
</feature>
<protein>
    <recommendedName>
        <fullName evidence="3">Protein kinase domain-containing protein</fullName>
    </recommendedName>
</protein>
<dbReference type="AlphaFoldDB" id="A0A1D2AGG4"/>
<proteinExistence type="predicted"/>
<sequence length="740" mass="76176">MERFLTQAMIVCFILGSSRVAAQGCNELHPVTSPFNESAWLSCIDGVEPVVSASTPDALYDLLSNLGAADVTVVITADMSLSDWAIKATPVVVSQNQIVVLRAELTSLPDVTHGLPALLAAGARNLSLARLPGLFEVQTGGTLALVGLVLTHPPSAAAYTAAFPAGTIRPAGLDLYPAVLADDRAVVATSYTSVDFEDADCSQALINSLTFLRGSALASADAVGEVPGAPTPAYYTDEVGALTLAMVNSSSLLRLPGQFMVQVLGPSLEYCMITADGGGDDDGGGGGGGGGLPAWAIALIVVGAVAAASLAALAALILLRRRRRRRLAKHGGPASAGVAASAGVPLGGRLRGGTSSRAPPPRPVRLAAPDGGCAPSAAPIAAGLAAEPWPGLGFRDGVEEPAPVPGLASLDAQTCDVDLDADLTRLAALQSTWRGAVASSLDLEFLETLAHSRGATVWRGRWRGSPVAIKVVEDPARAAALAAEGDLIQSLSHPNVVSVYMVCAARGFDLGAGAEEGGRPEARAAARVIVMELCDRGSLQDCVRVGGCGLWGADAAQPNEEALLRLFIDVATALDYLHSSGVVHGDLKTGNVLLTSAANSKRGYRAKVGDFGCSSKLCQPTGSVECGTLSCLAPEIFAGAAPSPAADCYAFGILVWEAWTRRRAYEGMPALQIMAGVAHEGTRPPLPADMPPALSSLVWDCWVADPAARPDSLQILRRLRARLASLGADLGRPRHSLPHV</sequence>
<accession>A0A1D2AGG4</accession>
<dbReference type="SUPFAM" id="SSF56112">
    <property type="entry name" value="Protein kinase-like (PK-like)"/>
    <property type="match status" value="1"/>
</dbReference>
<dbReference type="PROSITE" id="PS00108">
    <property type="entry name" value="PROTEIN_KINASE_ST"/>
    <property type="match status" value="1"/>
</dbReference>
<dbReference type="EMBL" id="GDKF01000384">
    <property type="protein sequence ID" value="JAT78238.1"/>
    <property type="molecule type" value="Transcribed_RNA"/>
</dbReference>
<dbReference type="Gene3D" id="1.10.510.10">
    <property type="entry name" value="Transferase(Phosphotransferase) domain 1"/>
    <property type="match status" value="1"/>
</dbReference>
<dbReference type="InterPro" id="IPR000719">
    <property type="entry name" value="Prot_kinase_dom"/>
</dbReference>
<evidence type="ECO:0000259" key="3">
    <source>
        <dbReference type="PROSITE" id="PS50011"/>
    </source>
</evidence>
<dbReference type="PRINTS" id="PR00109">
    <property type="entry name" value="TYRKINASE"/>
</dbReference>
<keyword evidence="1" id="KW-0472">Membrane</keyword>
<evidence type="ECO:0000313" key="4">
    <source>
        <dbReference type="EMBL" id="JAT78238.1"/>
    </source>
</evidence>
<gene>
    <name evidence="4" type="ORF">g.50018</name>
</gene>
<feature type="chain" id="PRO_5008901550" description="Protein kinase domain-containing protein" evidence="2">
    <location>
        <begin position="23"/>
        <end position="740"/>
    </location>
</feature>